<dbReference type="GO" id="GO:0003676">
    <property type="term" value="F:nucleic acid binding"/>
    <property type="evidence" value="ECO:0007669"/>
    <property type="project" value="InterPro"/>
</dbReference>
<dbReference type="PANTHER" id="PTHR37827">
    <property type="entry name" value="TUDOR DOMAIN-CONTAINING PROTEIN"/>
    <property type="match status" value="1"/>
</dbReference>
<dbReference type="Proteomes" id="UP000184080">
    <property type="component" value="Unassembled WGS sequence"/>
</dbReference>
<dbReference type="GO" id="GO:0004519">
    <property type="term" value="F:endonuclease activity"/>
    <property type="evidence" value="ECO:0007669"/>
    <property type="project" value="UniProtKB-KW"/>
</dbReference>
<gene>
    <name evidence="2" type="ORF">SAMN05444401_0198</name>
</gene>
<keyword evidence="3" id="KW-1185">Reference proteome</keyword>
<dbReference type="Gene3D" id="1.10.30.50">
    <property type="match status" value="1"/>
</dbReference>
<keyword evidence="2" id="KW-0255">Endonuclease</keyword>
<accession>A0A1M6NFZ4</accession>
<dbReference type="RefSeq" id="WP_073012025.1">
    <property type="nucleotide sequence ID" value="NZ_FQZO01000011.1"/>
</dbReference>
<evidence type="ECO:0000313" key="3">
    <source>
        <dbReference type="Proteomes" id="UP000184080"/>
    </source>
</evidence>
<dbReference type="PANTHER" id="PTHR37827:SF1">
    <property type="entry name" value="HNH DOMAIN-CONTAINING PROTEIN"/>
    <property type="match status" value="1"/>
</dbReference>
<dbReference type="Pfam" id="PF01844">
    <property type="entry name" value="HNH"/>
    <property type="match status" value="1"/>
</dbReference>
<evidence type="ECO:0000313" key="2">
    <source>
        <dbReference type="EMBL" id="SHJ94620.1"/>
    </source>
</evidence>
<reference evidence="2 3" key="1">
    <citation type="submission" date="2016-11" db="EMBL/GenBank/DDBJ databases">
        <authorList>
            <person name="Jaros S."/>
            <person name="Januszkiewicz K."/>
            <person name="Wedrychowicz H."/>
        </authorList>
    </citation>
    <scope>NUCLEOTIDE SEQUENCE [LARGE SCALE GENOMIC DNA]</scope>
    <source>
        <strain evidence="2 3">DSM 21864</strain>
    </source>
</reference>
<dbReference type="InterPro" id="IPR002711">
    <property type="entry name" value="HNH"/>
</dbReference>
<dbReference type="GO" id="GO:0008270">
    <property type="term" value="F:zinc ion binding"/>
    <property type="evidence" value="ECO:0007669"/>
    <property type="project" value="InterPro"/>
</dbReference>
<dbReference type="OrthoDB" id="9802640at2"/>
<dbReference type="EMBL" id="FQZO01000011">
    <property type="protein sequence ID" value="SHJ94620.1"/>
    <property type="molecule type" value="Genomic_DNA"/>
</dbReference>
<feature type="domain" description="HNH" evidence="1">
    <location>
        <begin position="9"/>
        <end position="49"/>
    </location>
</feature>
<protein>
    <submittedName>
        <fullName evidence="2">HNH endonuclease</fullName>
    </submittedName>
</protein>
<evidence type="ECO:0000259" key="1">
    <source>
        <dbReference type="Pfam" id="PF01844"/>
    </source>
</evidence>
<keyword evidence="2" id="KW-0378">Hydrolase</keyword>
<dbReference type="InterPro" id="IPR003615">
    <property type="entry name" value="HNH_nuc"/>
</dbReference>
<dbReference type="CDD" id="cd00085">
    <property type="entry name" value="HNHc"/>
    <property type="match status" value="1"/>
</dbReference>
<dbReference type="STRING" id="1121298.SAMN05444401_0198"/>
<proteinExistence type="predicted"/>
<dbReference type="AlphaFoldDB" id="A0A1M6NFZ4"/>
<keyword evidence="2" id="KW-0540">Nuclease</keyword>
<organism evidence="2 3">
    <name type="scientific">Clostridium amylolyticum</name>
    <dbReference type="NCBI Taxonomy" id="1121298"/>
    <lineage>
        <taxon>Bacteria</taxon>
        <taxon>Bacillati</taxon>
        <taxon>Bacillota</taxon>
        <taxon>Clostridia</taxon>
        <taxon>Eubacteriales</taxon>
        <taxon>Clostridiaceae</taxon>
        <taxon>Clostridium</taxon>
    </lineage>
</organism>
<sequence length="100" mass="11979">MEFSEEKICELCGRKGIEITIHHLIPKKEGGKDMPTARLCIPCHRQIHALYSNRELALRLNTIEKLQEDEKISKYLRWIKKQHSLNDIKIRKSRERRMKK</sequence>
<name>A0A1M6NFZ4_9CLOT</name>